<dbReference type="GO" id="GO:0016628">
    <property type="term" value="F:oxidoreductase activity, acting on the CH-CH group of donors, NAD or NADP as acceptor"/>
    <property type="evidence" value="ECO:0007669"/>
    <property type="project" value="InterPro"/>
</dbReference>
<dbReference type="Gene3D" id="3.40.50.720">
    <property type="entry name" value="NAD(P)-binding Rossmann-like Domain"/>
    <property type="match status" value="2"/>
</dbReference>
<dbReference type="GO" id="GO:0089714">
    <property type="term" value="F:UDP-N-acetyl-D-mannosamine dehydrogenase activity"/>
    <property type="evidence" value="ECO:0007669"/>
    <property type="project" value="UniProtKB-EC"/>
</dbReference>
<dbReference type="InterPro" id="IPR001732">
    <property type="entry name" value="UDP-Glc/GDP-Man_DH_N"/>
</dbReference>
<gene>
    <name evidence="10" type="ORF">OU421_07665</name>
</gene>
<evidence type="ECO:0000259" key="9">
    <source>
        <dbReference type="SMART" id="SM00984"/>
    </source>
</evidence>
<dbReference type="Pfam" id="PF03721">
    <property type="entry name" value="UDPG_MGDP_dh_N"/>
    <property type="match status" value="1"/>
</dbReference>
<keyword evidence="4" id="KW-0520">NAD</keyword>
<dbReference type="NCBIfam" id="TIGR03026">
    <property type="entry name" value="NDP-sugDHase"/>
    <property type="match status" value="1"/>
</dbReference>
<dbReference type="PANTHER" id="PTHR43491:SF1">
    <property type="entry name" value="UDP-N-ACETYL-D-MANNOSAMINE DEHYDROGENASE"/>
    <property type="match status" value="1"/>
</dbReference>
<evidence type="ECO:0000256" key="3">
    <source>
        <dbReference type="ARBA" id="ARBA00023002"/>
    </source>
</evidence>
<dbReference type="SUPFAM" id="SSF48179">
    <property type="entry name" value="6-phosphogluconate dehydrogenase C-terminal domain-like"/>
    <property type="match status" value="1"/>
</dbReference>
<dbReference type="PANTHER" id="PTHR43491">
    <property type="entry name" value="UDP-N-ACETYL-D-MANNOSAMINE DEHYDROGENASE"/>
    <property type="match status" value="1"/>
</dbReference>
<comment type="similarity">
    <text evidence="7">Belongs to the UDP-glucose/GDP-mannose dehydrogenase family.</text>
</comment>
<dbReference type="InterPro" id="IPR008927">
    <property type="entry name" value="6-PGluconate_DH-like_C_sf"/>
</dbReference>
<keyword evidence="8" id="KW-0472">Membrane</keyword>
<dbReference type="PIRSF" id="PIRSF500136">
    <property type="entry name" value="UDP_ManNAc_DH"/>
    <property type="match status" value="1"/>
</dbReference>
<evidence type="ECO:0000256" key="1">
    <source>
        <dbReference type="ARBA" id="ARBA00012935"/>
    </source>
</evidence>
<dbReference type="GO" id="GO:0000271">
    <property type="term" value="P:polysaccharide biosynthetic process"/>
    <property type="evidence" value="ECO:0007669"/>
    <property type="project" value="InterPro"/>
</dbReference>
<dbReference type="InterPro" id="IPR036220">
    <property type="entry name" value="UDP-Glc/GDP-Man_DH_C_sf"/>
</dbReference>
<dbReference type="InterPro" id="IPR014026">
    <property type="entry name" value="UDP-Glc/GDP-Man_DH_dimer"/>
</dbReference>
<dbReference type="EMBL" id="CP113361">
    <property type="protein sequence ID" value="WAI00310.1"/>
    <property type="molecule type" value="Genomic_DNA"/>
</dbReference>
<dbReference type="Pfam" id="PF03720">
    <property type="entry name" value="UDPG_MGDP_dh_C"/>
    <property type="match status" value="1"/>
</dbReference>
<reference evidence="10" key="1">
    <citation type="submission" date="2022-11" db="EMBL/GenBank/DDBJ databases">
        <title>Complete genome sequence of Methanogenium organophilum DSM 3596.</title>
        <authorList>
            <person name="Chen S.-C."/>
            <person name="Lai S.-J."/>
            <person name="You Y.-T."/>
        </authorList>
    </citation>
    <scope>NUCLEOTIDE SEQUENCE</scope>
    <source>
        <strain evidence="10">DSM 3596</strain>
    </source>
</reference>
<dbReference type="AlphaFoldDB" id="A0A9X9T731"/>
<dbReference type="InterPro" id="IPR028359">
    <property type="entry name" value="UDP_ManNAc/GlcNAc_DH"/>
</dbReference>
<proteinExistence type="inferred from homology"/>
<dbReference type="InterPro" id="IPR017476">
    <property type="entry name" value="UDP-Glc/GDP-Man"/>
</dbReference>
<dbReference type="SUPFAM" id="SSF51735">
    <property type="entry name" value="NAD(P)-binding Rossmann-fold domains"/>
    <property type="match status" value="1"/>
</dbReference>
<comment type="catalytic activity">
    <reaction evidence="6">
        <text>UDP-N-acetyl-alpha-D-mannosamine + 2 NAD(+) + H2O = UDP-N-acetyl-alpha-D-mannosaminouronate + 2 NADH + 3 H(+)</text>
        <dbReference type="Rhea" id="RHEA:25780"/>
        <dbReference type="ChEBI" id="CHEBI:15377"/>
        <dbReference type="ChEBI" id="CHEBI:15378"/>
        <dbReference type="ChEBI" id="CHEBI:57540"/>
        <dbReference type="ChEBI" id="CHEBI:57945"/>
        <dbReference type="ChEBI" id="CHEBI:68623"/>
        <dbReference type="ChEBI" id="CHEBI:70731"/>
        <dbReference type="EC" id="1.1.1.336"/>
    </reaction>
</comment>
<evidence type="ECO:0000313" key="10">
    <source>
        <dbReference type="EMBL" id="WAI00310.1"/>
    </source>
</evidence>
<keyword evidence="8" id="KW-1133">Transmembrane helix</keyword>
<keyword evidence="11" id="KW-1185">Reference proteome</keyword>
<evidence type="ECO:0000256" key="2">
    <source>
        <dbReference type="ARBA" id="ARBA00016796"/>
    </source>
</evidence>
<dbReference type="Pfam" id="PF00984">
    <property type="entry name" value="UDPG_MGDP_dh"/>
    <property type="match status" value="1"/>
</dbReference>
<dbReference type="PIRSF" id="PIRSF000124">
    <property type="entry name" value="UDPglc_GDPman_dh"/>
    <property type="match status" value="1"/>
</dbReference>
<dbReference type="RefSeq" id="WP_268185483.1">
    <property type="nucleotide sequence ID" value="NZ_CP113361.1"/>
</dbReference>
<feature type="transmembrane region" description="Helical" evidence="8">
    <location>
        <begin position="12"/>
        <end position="36"/>
    </location>
</feature>
<dbReference type="EC" id="1.1.1.336" evidence="1"/>
<evidence type="ECO:0000256" key="6">
    <source>
        <dbReference type="ARBA" id="ARBA00049130"/>
    </source>
</evidence>
<evidence type="ECO:0000313" key="11">
    <source>
        <dbReference type="Proteomes" id="UP001163096"/>
    </source>
</evidence>
<organism evidence="10 11">
    <name type="scientific">Methanogenium organophilum</name>
    <dbReference type="NCBI Taxonomy" id="2199"/>
    <lineage>
        <taxon>Archaea</taxon>
        <taxon>Methanobacteriati</taxon>
        <taxon>Methanobacteriota</taxon>
        <taxon>Stenosarchaea group</taxon>
        <taxon>Methanomicrobia</taxon>
        <taxon>Methanomicrobiales</taxon>
        <taxon>Methanomicrobiaceae</taxon>
        <taxon>Methanogenium</taxon>
    </lineage>
</organism>
<feature type="domain" description="UDP-glucose/GDP-mannose dehydrogenase C-terminal" evidence="9">
    <location>
        <begin position="331"/>
        <end position="431"/>
    </location>
</feature>
<dbReference type="SMART" id="SM00984">
    <property type="entry name" value="UDPG_MGDP_dh_C"/>
    <property type="match status" value="1"/>
</dbReference>
<evidence type="ECO:0000256" key="5">
    <source>
        <dbReference type="ARBA" id="ARBA00030172"/>
    </source>
</evidence>
<dbReference type="SUPFAM" id="SSF52413">
    <property type="entry name" value="UDP-glucose/GDP-mannose dehydrogenase C-terminal domain"/>
    <property type="match status" value="1"/>
</dbReference>
<dbReference type="Proteomes" id="UP001163096">
    <property type="component" value="Chromosome"/>
</dbReference>
<accession>A0A9X9T731</accession>
<keyword evidence="3" id="KW-0560">Oxidoreductase</keyword>
<keyword evidence="8" id="KW-0812">Transmembrane</keyword>
<dbReference type="GO" id="GO:0051287">
    <property type="term" value="F:NAD binding"/>
    <property type="evidence" value="ECO:0007669"/>
    <property type="project" value="InterPro"/>
</dbReference>
<protein>
    <recommendedName>
        <fullName evidence="2">UDP-N-acetyl-D-mannosamine dehydrogenase</fullName>
        <ecNumber evidence="1">1.1.1.336</ecNumber>
    </recommendedName>
    <alternativeName>
        <fullName evidence="5">UDP-ManNAc 6-dehydrogenase</fullName>
    </alternativeName>
</protein>
<dbReference type="KEGG" id="mou:OU421_07665"/>
<evidence type="ECO:0000256" key="4">
    <source>
        <dbReference type="ARBA" id="ARBA00023027"/>
    </source>
</evidence>
<sequence length="448" mass="48932">MKNKTEVLLQKIQSGTITVGIIGLGYVGLPLAIAFANRVHVIGFDTNDDTIHTLNSGHSHILDVSDAAIHERISSGMFTVTSDSHNMERCDVIIICVPTPLTANKIPDLSYVKDACVNVSSNLKKGQLVILESTTYPGTTEEIVVPILEKSGLSAGIDFGVAYSPERIDPGNKQYTVSDIPKVIGGLTPENTKAAVSLYNIIIEDTVSVIDTRTAEAVKMIENIYRNVNIALANELALIFEHMGVDAWQAIDAAATKPYGFMPFYPGPGIGGHCIPLDPYYLSYQAKRYGFIPRFIETSGEINTFMLMHVVNLIDEGLKKAGITMSDASICVFGLAYKKNIDDTRESPAIPIIEELLRRGAVLKLYDPHVPAIYADGQKINSEIDIATALNSSECAVFLTDHEEFKTPETFRDLESSSVQVIVDCRNIFPKVPSGKVYLGIGKPHRVE</sequence>
<dbReference type="InterPro" id="IPR014027">
    <property type="entry name" value="UDP-Glc/GDP-Man_DH_C"/>
</dbReference>
<dbReference type="GeneID" id="76834969"/>
<name>A0A9X9T731_METOG</name>
<evidence type="ECO:0000256" key="7">
    <source>
        <dbReference type="PIRNR" id="PIRNR000124"/>
    </source>
</evidence>
<dbReference type="InterPro" id="IPR036291">
    <property type="entry name" value="NAD(P)-bd_dom_sf"/>
</dbReference>
<evidence type="ECO:0000256" key="8">
    <source>
        <dbReference type="SAM" id="Phobius"/>
    </source>
</evidence>